<evidence type="ECO:0000256" key="1">
    <source>
        <dbReference type="SAM" id="MobiDB-lite"/>
    </source>
</evidence>
<proteinExistence type="predicted"/>
<sequence>MEAEPEERPRAEPKRADAYSAFDAHLYGQENQRRGLRGGKPVLDSARATYLGTEFSGPADRRPPKGLLKKTDI</sequence>
<name>A0A2D2B3R4_9CAUL</name>
<keyword evidence="3" id="KW-1185">Reference proteome</keyword>
<dbReference type="OrthoDB" id="7207160at2"/>
<organism evidence="2 3">
    <name type="scientific">Caulobacter mirabilis</name>
    <dbReference type="NCBI Taxonomy" id="69666"/>
    <lineage>
        <taxon>Bacteria</taxon>
        <taxon>Pseudomonadati</taxon>
        <taxon>Pseudomonadota</taxon>
        <taxon>Alphaproteobacteria</taxon>
        <taxon>Caulobacterales</taxon>
        <taxon>Caulobacteraceae</taxon>
        <taxon>Caulobacter</taxon>
    </lineage>
</organism>
<feature type="region of interest" description="Disordered" evidence="1">
    <location>
        <begin position="53"/>
        <end position="73"/>
    </location>
</feature>
<reference evidence="2 3" key="1">
    <citation type="submission" date="2017-10" db="EMBL/GenBank/DDBJ databases">
        <title>Genome sequence of Caulobacter mirabilis FWC38.</title>
        <authorList>
            <person name="Fiebig A."/>
            <person name="Crosson S."/>
        </authorList>
    </citation>
    <scope>NUCLEOTIDE SEQUENCE [LARGE SCALE GENOMIC DNA]</scope>
    <source>
        <strain evidence="2 3">FWC 38</strain>
    </source>
</reference>
<evidence type="ECO:0000313" key="3">
    <source>
        <dbReference type="Proteomes" id="UP000228945"/>
    </source>
</evidence>
<dbReference type="AlphaFoldDB" id="A0A2D2B3R4"/>
<gene>
    <name evidence="2" type="ORF">CSW64_04490</name>
</gene>
<dbReference type="EMBL" id="CP024201">
    <property type="protein sequence ID" value="ATQ44878.1"/>
    <property type="molecule type" value="Genomic_DNA"/>
</dbReference>
<dbReference type="Proteomes" id="UP000228945">
    <property type="component" value="Chromosome"/>
</dbReference>
<feature type="compositionally biased region" description="Basic and acidic residues" evidence="1">
    <location>
        <begin position="59"/>
        <end position="73"/>
    </location>
</feature>
<dbReference type="KEGG" id="cmb:CSW64_04490"/>
<evidence type="ECO:0000313" key="2">
    <source>
        <dbReference type="EMBL" id="ATQ44878.1"/>
    </source>
</evidence>
<accession>A0A2D2B3R4</accession>
<protein>
    <submittedName>
        <fullName evidence="2">Uncharacterized protein</fullName>
    </submittedName>
</protein>